<dbReference type="GO" id="GO:0016757">
    <property type="term" value="F:glycosyltransferase activity"/>
    <property type="evidence" value="ECO:0007669"/>
    <property type="project" value="InterPro"/>
</dbReference>
<dbReference type="InterPro" id="IPR001296">
    <property type="entry name" value="Glyco_trans_1"/>
</dbReference>
<dbReference type="AlphaFoldDB" id="A0A242BCM8"/>
<reference evidence="2 3" key="1">
    <citation type="submission" date="2017-05" db="EMBL/GenBank/DDBJ databases">
        <title>The Genome Sequence of Enterococcus faecium 7H8_DIV0219.</title>
        <authorList>
            <consortium name="The Broad Institute Genomics Platform"/>
            <consortium name="The Broad Institute Genomic Center for Infectious Diseases"/>
            <person name="Earl A."/>
            <person name="Manson A."/>
            <person name="Schwartman J."/>
            <person name="Gilmore M."/>
            <person name="Abouelleil A."/>
            <person name="Cao P."/>
            <person name="Chapman S."/>
            <person name="Cusick C."/>
            <person name="Shea T."/>
            <person name="Young S."/>
            <person name="Neafsey D."/>
            <person name="Nusbaum C."/>
            <person name="Birren B."/>
        </authorList>
    </citation>
    <scope>NUCLEOTIDE SEQUENCE [LARGE SCALE GENOMIC DNA]</scope>
    <source>
        <strain evidence="2 3">7H8_DIV0219</strain>
    </source>
</reference>
<feature type="non-terminal residue" evidence="2">
    <location>
        <position position="1"/>
    </location>
</feature>
<protein>
    <recommendedName>
        <fullName evidence="1">Glycosyl transferase family 1 domain-containing protein</fullName>
    </recommendedName>
</protein>
<dbReference type="RefSeq" id="WP_218777261.1">
    <property type="nucleotide sequence ID" value="NZ_NGKW01000004.1"/>
</dbReference>
<comment type="caution">
    <text evidence="2">The sequence shown here is derived from an EMBL/GenBank/DDBJ whole genome shotgun (WGS) entry which is preliminary data.</text>
</comment>
<evidence type="ECO:0000313" key="2">
    <source>
        <dbReference type="EMBL" id="OTN93237.1"/>
    </source>
</evidence>
<dbReference type="EMBL" id="NGKW01000004">
    <property type="protein sequence ID" value="OTN93237.1"/>
    <property type="molecule type" value="Genomic_DNA"/>
</dbReference>
<name>A0A242BCM8_ENTFC</name>
<gene>
    <name evidence="2" type="ORF">A5810_002099</name>
</gene>
<sequence length="228" mass="27546">YSLGLEETQYLKKLKIKDSKIENLYHGYNSKEVFYSREYRKKIRENYGVNESDIFIGYIGKFDKNKQPDLIFDILNNIDEKYKKRIKILFVGNLNGDYKLKFLEKSTNSELQKCIFYERAQPYENLYKYYSALDICIWPKETTLSSIHAQVCHTIPIMENHLSNRERVVENKFLYNVNDLEDASNVLQRVIDEFNQFDFNLISQKLKCRDYTRKVKYLDREWRNMLNE</sequence>
<feature type="domain" description="Glycosyl transferase family 1" evidence="1">
    <location>
        <begin position="40"/>
        <end position="192"/>
    </location>
</feature>
<accession>A0A242BCM8</accession>
<dbReference type="SUPFAM" id="SSF53756">
    <property type="entry name" value="UDP-Glycosyltransferase/glycogen phosphorylase"/>
    <property type="match status" value="1"/>
</dbReference>
<evidence type="ECO:0000313" key="3">
    <source>
        <dbReference type="Proteomes" id="UP000194885"/>
    </source>
</evidence>
<dbReference type="Pfam" id="PF00534">
    <property type="entry name" value="Glycos_transf_1"/>
    <property type="match status" value="1"/>
</dbReference>
<dbReference type="Proteomes" id="UP000194885">
    <property type="component" value="Unassembled WGS sequence"/>
</dbReference>
<organism evidence="2 3">
    <name type="scientific">Enterococcus faecium</name>
    <name type="common">Streptococcus faecium</name>
    <dbReference type="NCBI Taxonomy" id="1352"/>
    <lineage>
        <taxon>Bacteria</taxon>
        <taxon>Bacillati</taxon>
        <taxon>Bacillota</taxon>
        <taxon>Bacilli</taxon>
        <taxon>Lactobacillales</taxon>
        <taxon>Enterococcaceae</taxon>
        <taxon>Enterococcus</taxon>
    </lineage>
</organism>
<dbReference type="Gene3D" id="3.40.50.2000">
    <property type="entry name" value="Glycogen Phosphorylase B"/>
    <property type="match status" value="1"/>
</dbReference>
<proteinExistence type="predicted"/>
<evidence type="ECO:0000259" key="1">
    <source>
        <dbReference type="Pfam" id="PF00534"/>
    </source>
</evidence>